<reference evidence="1 2" key="1">
    <citation type="submission" date="2016-10" db="EMBL/GenBank/DDBJ databases">
        <title>The genome sequence of Colletotrichum fioriniae PJ7.</title>
        <authorList>
            <person name="Baroncelli R."/>
        </authorList>
    </citation>
    <scope>NUCLEOTIDE SEQUENCE [LARGE SCALE GENOMIC DNA]</scope>
    <source>
        <strain evidence="1 2">IMI 309622</strain>
    </source>
</reference>
<dbReference type="RefSeq" id="XP_060312973.1">
    <property type="nucleotide sequence ID" value="XM_060456699.1"/>
</dbReference>
<proteinExistence type="predicted"/>
<protein>
    <submittedName>
        <fullName evidence="1">Uncharacterized protein</fullName>
    </submittedName>
</protein>
<organism evidence="1 2">
    <name type="scientific">Colletotrichum costaricense</name>
    <dbReference type="NCBI Taxonomy" id="1209916"/>
    <lineage>
        <taxon>Eukaryota</taxon>
        <taxon>Fungi</taxon>
        <taxon>Dikarya</taxon>
        <taxon>Ascomycota</taxon>
        <taxon>Pezizomycotina</taxon>
        <taxon>Sordariomycetes</taxon>
        <taxon>Hypocreomycetidae</taxon>
        <taxon>Glomerellales</taxon>
        <taxon>Glomerellaceae</taxon>
        <taxon>Colletotrichum</taxon>
        <taxon>Colletotrichum acutatum species complex</taxon>
    </lineage>
</organism>
<evidence type="ECO:0000313" key="2">
    <source>
        <dbReference type="Proteomes" id="UP001240678"/>
    </source>
</evidence>
<dbReference type="GeneID" id="85340246"/>
<evidence type="ECO:0000313" key="1">
    <source>
        <dbReference type="EMBL" id="KAK1526120.1"/>
    </source>
</evidence>
<comment type="caution">
    <text evidence="1">The sequence shown here is derived from an EMBL/GenBank/DDBJ whole genome shotgun (WGS) entry which is preliminary data.</text>
</comment>
<accession>A0AAJ0DZK1</accession>
<dbReference type="EMBL" id="MOOE01000008">
    <property type="protein sequence ID" value="KAK1526120.1"/>
    <property type="molecule type" value="Genomic_DNA"/>
</dbReference>
<name>A0AAJ0DZK1_9PEZI</name>
<gene>
    <name evidence="1" type="ORF">CCOS01_08538</name>
</gene>
<keyword evidence="2" id="KW-1185">Reference proteome</keyword>
<dbReference type="Proteomes" id="UP001240678">
    <property type="component" value="Unassembled WGS sequence"/>
</dbReference>
<dbReference type="AlphaFoldDB" id="A0AAJ0DZK1"/>
<sequence>MRVAFFALDSAYTARPMATAKSLDKATRRCHWAANPCRALVRFRGPLHRLGFWDAGPFAFWGGGEEDWRGGSKGGNRLLPARRIRS</sequence>